<dbReference type="InterPro" id="IPR001478">
    <property type="entry name" value="PDZ"/>
</dbReference>
<proteinExistence type="inferred from homology"/>
<dbReference type="EMBL" id="ADMC01000017">
    <property type="protein sequence ID" value="EHP48859.1"/>
    <property type="molecule type" value="Genomic_DNA"/>
</dbReference>
<evidence type="ECO:0000256" key="8">
    <source>
        <dbReference type="PIRSR" id="PIRSR036421-1"/>
    </source>
</evidence>
<dbReference type="SUPFAM" id="SSF50156">
    <property type="entry name" value="PDZ domain-like"/>
    <property type="match status" value="1"/>
</dbReference>
<dbReference type="SUPFAM" id="SSF82171">
    <property type="entry name" value="DPP6 N-terminal domain-like"/>
    <property type="match status" value="1"/>
</dbReference>
<dbReference type="STRING" id="742817.HMPREF9449_01222"/>
<dbReference type="Gene3D" id="2.120.10.60">
    <property type="entry name" value="Tricorn protease N-terminal domain"/>
    <property type="match status" value="2"/>
</dbReference>
<evidence type="ECO:0000256" key="7">
    <source>
        <dbReference type="PIRNR" id="PIRNR036421"/>
    </source>
</evidence>
<dbReference type="Gene3D" id="3.90.226.10">
    <property type="entry name" value="2-enoyl-CoA Hydratase, Chain A, domain 1"/>
    <property type="match status" value="1"/>
</dbReference>
<comment type="subcellular location">
    <subcellularLocation>
        <location evidence="1 7">Cytoplasm</location>
    </subcellularLocation>
</comment>
<dbReference type="Pfam" id="PF26549">
    <property type="entry name" value="Tricorn_N"/>
    <property type="match status" value="1"/>
</dbReference>
<keyword evidence="9" id="KW-0472">Membrane</keyword>
<protein>
    <recommendedName>
        <fullName evidence="7">Tricorn protease homolog</fullName>
        <ecNumber evidence="7">3.4.21.-</ecNumber>
    </recommendedName>
</protein>
<comment type="caution">
    <text evidence="11">The sequence shown here is derived from an EMBL/GenBank/DDBJ whole genome shotgun (WGS) entry which is preliminary data.</text>
</comment>
<evidence type="ECO:0000313" key="11">
    <source>
        <dbReference type="EMBL" id="EHP48859.1"/>
    </source>
</evidence>
<dbReference type="SUPFAM" id="SSF69304">
    <property type="entry name" value="Tricorn protease N-terminal domain"/>
    <property type="match status" value="1"/>
</dbReference>
<accession>H1DG36</accession>
<dbReference type="GO" id="GO:0008236">
    <property type="term" value="F:serine-type peptidase activity"/>
    <property type="evidence" value="ECO:0007669"/>
    <property type="project" value="UniProtKB-UniRule"/>
</dbReference>
<feature type="domain" description="PDZ" evidence="10">
    <location>
        <begin position="776"/>
        <end position="834"/>
    </location>
</feature>
<dbReference type="GO" id="GO:0005737">
    <property type="term" value="C:cytoplasm"/>
    <property type="evidence" value="ECO:0007669"/>
    <property type="project" value="UniProtKB-SubCell"/>
</dbReference>
<dbReference type="HOGENOM" id="CLU_005503_0_0_10"/>
<sequence length="1079" mass="122454">MKTIFTLKGSLLLGNLTLRVFLILLGGILTGMSAFAAPLWMRYPVISPDGKEIAFAYKGDIYKVSSTGGEAQRLTTHPAYDFAPVWSPDSRQIAFASARNGNFDVFLMPAEGGEPRRLTTHSAKEIPYAFTPDGKYIVYGAQIQDPAQSALFPKAFLTELYKVSTDGGRPEQLLAVAAENVNFARSGETFVYENVKGSENTWRKHHTSSVTRDIVLYDIPSGKHTFLVQRAGEDRNPVFAPGDKEIYFLSERDGSLNVYTLSTSRPEEVKQMTFFKKNPVRFLSVSADGTLCFGYDGEIYVKKGTAEPRKVEIEIIGESNIEDVEYLSYTKDASEAISSPDGKQVAFTVRGEVFVTSVDYQTTKQITHTPQGEADLAFAPDNRTLAYASEREGNWNIYLAHIAREEDPNFSNATLIREEALFKPSATERFAPSFSPDGKELAYIEDRARLMVIDLKTRKVRQITDGKKQYNTNGHFDYSWSPDGKWFVFEYSGNKHDPYSDIAIVSAQGGEIVNLTQSGYTDGSPRWALEGNAILFISERYGMRNHASWGSLNDVMLIFLNQEAYDRYKMSPEDYELAYPRKEKGEKTERVTDIKVELKNIEDRIVRLTPNSASLGGAIIDKKGEKLYYLATFEKGYDLWETDMRKKETKLLHKLNGSWAHLEWDGKGEDLFLLGRNKMMKFNPVSGKMQNITFLAEIKLDKAEERAYMFDRVYRQELKRFYNKDMHGVDWPALRKTYEKFLPYINNNYDFSELLSELLGELNVSHTGGRYRPAASGDNTAELGLLFRWNDRSEGLYIEEVVDKGPFDKEASQVKAGDIVEKIDGVAILRGMDYFPLLNKKAGKKVLISLYRPAEKKHWEEVVIPISRSRWNDLLYKRWVKQRAAEVDRLSGGRLGYVHIESMGDPSFRSVYSDILGKYNEREGIVIDTRFNGGGRLHEDIEVLFSGEKYFTQVVRGKEACDMPSRRWNKPSVMLIGEANYSNAHGTPWVYKHKDIGKLVGMPVPGTMTSVSWETLQDPSLVFGIPIVGYRLADGSYLENQQLEPDVKIMNQPDIIVKGRDEQLEKAVQVLLEKLDRKK</sequence>
<dbReference type="Gene3D" id="2.30.42.10">
    <property type="match status" value="1"/>
</dbReference>
<dbReference type="Proteomes" id="UP000004892">
    <property type="component" value="Unassembled WGS sequence"/>
</dbReference>
<dbReference type="PANTHER" id="PTHR43253:SF1">
    <property type="entry name" value="TRICORN PROTEASE HOMOLOG 2-RELATED"/>
    <property type="match status" value="1"/>
</dbReference>
<reference evidence="11 12" key="1">
    <citation type="submission" date="2012-01" db="EMBL/GenBank/DDBJ databases">
        <title>The Genome Sequence of Odoribacter laneus YIT 12061.</title>
        <authorList>
            <consortium name="The Broad Institute Genome Sequencing Platform"/>
            <person name="Earl A."/>
            <person name="Ward D."/>
            <person name="Feldgarden M."/>
            <person name="Gevers D."/>
            <person name="Morotomi M."/>
            <person name="Young S.K."/>
            <person name="Zeng Q."/>
            <person name="Gargeya S."/>
            <person name="Fitzgerald M."/>
            <person name="Haas B."/>
            <person name="Abouelleil A."/>
            <person name="Alvarado L."/>
            <person name="Arachchi H.M."/>
            <person name="Berlin A."/>
            <person name="Chapman S.B."/>
            <person name="Gearin G."/>
            <person name="Goldberg J."/>
            <person name="Griggs A."/>
            <person name="Gujja S."/>
            <person name="Hansen M."/>
            <person name="Heiman D."/>
            <person name="Howarth C."/>
            <person name="Larimer J."/>
            <person name="Lui A."/>
            <person name="MacDonald P.J.P."/>
            <person name="McCowen C."/>
            <person name="Montmayeur A."/>
            <person name="Murphy C."/>
            <person name="Neiman D."/>
            <person name="Pearson M."/>
            <person name="Priest M."/>
            <person name="Roberts A."/>
            <person name="Saif S."/>
            <person name="Shea T."/>
            <person name="Sisk P."/>
            <person name="Stolte C."/>
            <person name="Sykes S."/>
            <person name="Wortman J."/>
            <person name="Nusbaum C."/>
            <person name="Birren B."/>
        </authorList>
    </citation>
    <scope>NUCLEOTIDE SEQUENCE [LARGE SCALE GENOMIC DNA]</scope>
    <source>
        <strain evidence="11 12">YIT 12061</strain>
    </source>
</reference>
<evidence type="ECO:0000256" key="5">
    <source>
        <dbReference type="ARBA" id="ARBA00022801"/>
    </source>
</evidence>
<evidence type="ECO:0000256" key="6">
    <source>
        <dbReference type="ARBA" id="ARBA00022825"/>
    </source>
</evidence>
<comment type="similarity">
    <text evidence="2 7">Belongs to the peptidase S41B family.</text>
</comment>
<keyword evidence="3 7" id="KW-0963">Cytoplasm</keyword>
<dbReference type="Pfam" id="PF03572">
    <property type="entry name" value="Peptidase_S41"/>
    <property type="match status" value="1"/>
</dbReference>
<feature type="transmembrane region" description="Helical" evidence="9">
    <location>
        <begin position="20"/>
        <end position="41"/>
    </location>
</feature>
<dbReference type="SUPFAM" id="SSF52096">
    <property type="entry name" value="ClpP/crotonase"/>
    <property type="match status" value="1"/>
</dbReference>
<dbReference type="Gene3D" id="2.120.10.30">
    <property type="entry name" value="TolB, C-terminal domain"/>
    <property type="match status" value="1"/>
</dbReference>
<dbReference type="AlphaFoldDB" id="H1DG36"/>
<dbReference type="GO" id="GO:0006508">
    <property type="term" value="P:proteolysis"/>
    <property type="evidence" value="ECO:0007669"/>
    <property type="project" value="UniProtKB-UniRule"/>
</dbReference>
<dbReference type="InterPro" id="IPR011042">
    <property type="entry name" value="6-blade_b-propeller_TolB-like"/>
</dbReference>
<dbReference type="InterPro" id="IPR036034">
    <property type="entry name" value="PDZ_sf"/>
</dbReference>
<keyword evidence="9" id="KW-1133">Transmembrane helix</keyword>
<evidence type="ECO:0000256" key="3">
    <source>
        <dbReference type="ARBA" id="ARBA00022490"/>
    </source>
</evidence>
<dbReference type="Gene3D" id="3.30.750.44">
    <property type="match status" value="1"/>
</dbReference>
<dbReference type="EC" id="3.4.21.-" evidence="7"/>
<dbReference type="PROSITE" id="PS50106">
    <property type="entry name" value="PDZ"/>
    <property type="match status" value="1"/>
</dbReference>
<comment type="function">
    <text evidence="7">Degrades oligopeptides.</text>
</comment>
<feature type="active site" description="Charge relay system" evidence="8">
    <location>
        <position position="1039"/>
    </location>
</feature>
<name>H1DG36_9BACT</name>
<evidence type="ECO:0000256" key="1">
    <source>
        <dbReference type="ARBA" id="ARBA00004496"/>
    </source>
</evidence>
<dbReference type="Pfam" id="PF26550">
    <property type="entry name" value="Tricorn_2nd"/>
    <property type="match status" value="1"/>
</dbReference>
<feature type="active site" description="Charge relay system" evidence="8">
    <location>
        <position position="766"/>
    </location>
</feature>
<keyword evidence="4 7" id="KW-0645">Protease</keyword>
<dbReference type="PATRIC" id="fig|742817.3.peg.1298"/>
<dbReference type="eggNOG" id="COG0793">
    <property type="taxonomic scope" value="Bacteria"/>
</dbReference>
<evidence type="ECO:0000259" key="10">
    <source>
        <dbReference type="PROSITE" id="PS50106"/>
    </source>
</evidence>
<dbReference type="InterPro" id="IPR005151">
    <property type="entry name" value="Tail-specific_protease"/>
</dbReference>
<dbReference type="InterPro" id="IPR028204">
    <property type="entry name" value="Tricorn_C1"/>
</dbReference>
<dbReference type="PANTHER" id="PTHR43253">
    <property type="entry name" value="TRICORN PROTEASE HOMOLOG 2-RELATED"/>
    <property type="match status" value="1"/>
</dbReference>
<keyword evidence="5 7" id="KW-0378">Hydrolase</keyword>
<dbReference type="InterPro" id="IPR029045">
    <property type="entry name" value="ClpP/crotonase-like_dom_sf"/>
</dbReference>
<evidence type="ECO:0000256" key="9">
    <source>
        <dbReference type="SAM" id="Phobius"/>
    </source>
</evidence>
<dbReference type="PIRSF" id="PIRSF036421">
    <property type="entry name" value="Tricorn_protease"/>
    <property type="match status" value="1"/>
</dbReference>
<dbReference type="InterPro" id="IPR012393">
    <property type="entry name" value="Tricorn_protease"/>
</dbReference>
<keyword evidence="12" id="KW-1185">Reference proteome</keyword>
<gene>
    <name evidence="11" type="ORF">HMPREF9449_01222</name>
</gene>
<keyword evidence="9" id="KW-0812">Transmembrane</keyword>
<feature type="active site" description="Nucleophile" evidence="8">
    <location>
        <position position="982"/>
    </location>
</feature>
<keyword evidence="6 7" id="KW-0720">Serine protease</keyword>
<dbReference type="CDD" id="cd07562">
    <property type="entry name" value="Peptidase_S41_TRI"/>
    <property type="match status" value="1"/>
</dbReference>
<evidence type="ECO:0000256" key="2">
    <source>
        <dbReference type="ARBA" id="ARBA00008524"/>
    </source>
</evidence>
<evidence type="ECO:0000313" key="12">
    <source>
        <dbReference type="Proteomes" id="UP000004892"/>
    </source>
</evidence>
<dbReference type="Pfam" id="PF14684">
    <property type="entry name" value="Tricorn_C1"/>
    <property type="match status" value="1"/>
</dbReference>
<evidence type="ECO:0000256" key="4">
    <source>
        <dbReference type="ARBA" id="ARBA00022670"/>
    </source>
</evidence>
<dbReference type="eggNOG" id="COG4946">
    <property type="taxonomic scope" value="Bacteria"/>
</dbReference>
<organism evidence="11 12">
    <name type="scientific">Odoribacter laneus YIT 12061</name>
    <dbReference type="NCBI Taxonomy" id="742817"/>
    <lineage>
        <taxon>Bacteria</taxon>
        <taxon>Pseudomonadati</taxon>
        <taxon>Bacteroidota</taxon>
        <taxon>Bacteroidia</taxon>
        <taxon>Bacteroidales</taxon>
        <taxon>Odoribacteraceae</taxon>
        <taxon>Odoribacter</taxon>
    </lineage>
</organism>